<dbReference type="EMBL" id="CM039174">
    <property type="protein sequence ID" value="KAH9751340.1"/>
    <property type="molecule type" value="Genomic_DNA"/>
</dbReference>
<accession>A0ACB8KA98</accession>
<dbReference type="Proteomes" id="UP000829398">
    <property type="component" value="Chromosome 5"/>
</dbReference>
<gene>
    <name evidence="1" type="ORF">KPL71_014259</name>
</gene>
<reference evidence="2" key="1">
    <citation type="journal article" date="2023" name="Hortic. Res.">
        <title>A chromosome-level phased genome enabling allele-level studies in sweet orange: a case study on citrus Huanglongbing tolerance.</title>
        <authorList>
            <person name="Wu B."/>
            <person name="Yu Q."/>
            <person name="Deng Z."/>
            <person name="Duan Y."/>
            <person name="Luo F."/>
            <person name="Gmitter F. Jr."/>
        </authorList>
    </citation>
    <scope>NUCLEOTIDE SEQUENCE [LARGE SCALE GENOMIC DNA]</scope>
    <source>
        <strain evidence="2">cv. Valencia</strain>
    </source>
</reference>
<name>A0ACB8KA98_CITSI</name>
<keyword evidence="1" id="KW-0808">Transferase</keyword>
<sequence length="862" mass="98797">MGVWRVTGFYGYPESSRRRESWHLLRRLASFSTLPWVCLGDFNDLLDSSEKNGSRPHAAWKIQGFRSAISDAGLSDLGMVGYQFTWEKGRGTINWVEERLDRAFASSSSRDKFPNAQVRSIEADSSDHLPIFLDPTHNFHPASRVSRFRFENLWLREADCEQIVRCSWDDTTDLLIQQKLSEYKTRMRILRGRRDTEGLMEFTEVCKRYNELLHSHKIFWKQRAKALWLKEGDLNSRYFHSMASTRKKKNTIVKLRNAQGVWCADSGEIDTLIGTYFTELFSSSGSNSEAVISSVMTSITTKQNQILLAPFTDADVKEALFSMHPDKSPGSDEETTGKEWGCSTEIDMVKAYDRVEWDFLRAMMSKMGFADEWVQLVMLCVTTISYSVLRDELCKEIEIMMNSFWWGNSRNHGRGINWMRWDALCKPKSAGGIGLKKLHAFNLAMLRKQGWKLMTKPNSLVAQIFKARYYSRTSFAGATLGHNPSYAWRSIMAAKQVVIEGSRIRIGDGEQTFSGKDPWLPDSECRFINTLLNEQVKSAPVSSLMVPSTRTWDYDILNDIFNERDKNLIWQIPLSNRSNADSWYWMHEAKGVYTVRSSYKMLVLCLDIPSSSIWNRLWRLEVPSKVKHFMWRALTDVLPTTENLLKKYVEVPPACPIFHASSESICHILLQCPFARTCWMTSSIGFFGDGSNLLLWLEALFNRYSLDQTQLAVMICWSLWQNRNAMVWRGKTSGVQQLLNSAGHFLFQWQFVRKHQFLFSQPSHIGHGAICWESPLAGRLKCNVDAAMFASRGYIGLGNVIRDSNGAFVAARHCSIPGRFSARDAEALGVREALSWIKQLQLSNVTIEMDCLNVYNALVNNL</sequence>
<keyword evidence="2" id="KW-1185">Reference proteome</keyword>
<proteinExistence type="predicted"/>
<evidence type="ECO:0000313" key="2">
    <source>
        <dbReference type="Proteomes" id="UP000829398"/>
    </source>
</evidence>
<comment type="caution">
    <text evidence="1">The sequence shown here is derived from an EMBL/GenBank/DDBJ whole genome shotgun (WGS) entry which is preliminary data.</text>
</comment>
<evidence type="ECO:0000313" key="1">
    <source>
        <dbReference type="EMBL" id="KAH9751340.1"/>
    </source>
</evidence>
<keyword evidence="1" id="KW-0695">RNA-directed DNA polymerase</keyword>
<keyword evidence="1" id="KW-0548">Nucleotidyltransferase</keyword>
<organism evidence="1 2">
    <name type="scientific">Citrus sinensis</name>
    <name type="common">Sweet orange</name>
    <name type="synonym">Citrus aurantium var. sinensis</name>
    <dbReference type="NCBI Taxonomy" id="2711"/>
    <lineage>
        <taxon>Eukaryota</taxon>
        <taxon>Viridiplantae</taxon>
        <taxon>Streptophyta</taxon>
        <taxon>Embryophyta</taxon>
        <taxon>Tracheophyta</taxon>
        <taxon>Spermatophyta</taxon>
        <taxon>Magnoliopsida</taxon>
        <taxon>eudicotyledons</taxon>
        <taxon>Gunneridae</taxon>
        <taxon>Pentapetalae</taxon>
        <taxon>rosids</taxon>
        <taxon>malvids</taxon>
        <taxon>Sapindales</taxon>
        <taxon>Rutaceae</taxon>
        <taxon>Aurantioideae</taxon>
        <taxon>Citrus</taxon>
    </lineage>
</organism>
<protein>
    <submittedName>
        <fullName evidence="1">Reverse transcriptase/RNA-dependent DNA polymerase</fullName>
    </submittedName>
</protein>